<organism evidence="1 2">
    <name type="scientific">Palleronia abyssalis</name>
    <dbReference type="NCBI Taxonomy" id="1501240"/>
    <lineage>
        <taxon>Bacteria</taxon>
        <taxon>Pseudomonadati</taxon>
        <taxon>Pseudomonadota</taxon>
        <taxon>Alphaproteobacteria</taxon>
        <taxon>Rhodobacterales</taxon>
        <taxon>Roseobacteraceae</taxon>
        <taxon>Palleronia</taxon>
    </lineage>
</organism>
<keyword evidence="2" id="KW-1185">Reference proteome</keyword>
<name>A0A2R8C1M7_9RHOB</name>
<reference evidence="1 2" key="1">
    <citation type="submission" date="2018-03" db="EMBL/GenBank/DDBJ databases">
        <authorList>
            <person name="Keele B.F."/>
        </authorList>
    </citation>
    <scope>NUCLEOTIDE SEQUENCE [LARGE SCALE GENOMIC DNA]</scope>
    <source>
        <strain evidence="1 2">CECT 8504</strain>
    </source>
</reference>
<accession>A0A2R8C1M7</accession>
<protein>
    <submittedName>
        <fullName evidence="1">Uncharacterized protein</fullName>
    </submittedName>
</protein>
<gene>
    <name evidence="1" type="ORF">PAA8504_04159</name>
</gene>
<dbReference type="Proteomes" id="UP000244912">
    <property type="component" value="Unassembled WGS sequence"/>
</dbReference>
<evidence type="ECO:0000313" key="1">
    <source>
        <dbReference type="EMBL" id="SPJ26301.1"/>
    </source>
</evidence>
<dbReference type="OrthoDB" id="7596455at2"/>
<dbReference type="AlphaFoldDB" id="A0A2R8C1M7"/>
<sequence>MSPAGERPSRESVLDAFAVESQPGRSTLEYYLRRFPEYAAELIDLSRELNREPYQDAAPLSDADQASIDAAWSQHAAAMPAAAADPFAALTVDDWRAVAQRLDVPRQVVTALRERRVSLVSIPRGFLARLAEATRSSIAQLEASWGGAPKLDAARSYKADSKPVAAEQVTFEQVLIDAGVPADKRARLLAEAD</sequence>
<evidence type="ECO:0000313" key="2">
    <source>
        <dbReference type="Proteomes" id="UP000244912"/>
    </source>
</evidence>
<proteinExistence type="predicted"/>
<dbReference type="EMBL" id="ONZF01000017">
    <property type="protein sequence ID" value="SPJ26301.1"/>
    <property type="molecule type" value="Genomic_DNA"/>
</dbReference>